<dbReference type="AlphaFoldDB" id="A0A0N4WKN4"/>
<dbReference type="WBParaSite" id="HPLM_0001165101-mRNA-1">
    <property type="protein sequence ID" value="HPLM_0001165101-mRNA-1"/>
    <property type="gene ID" value="HPLM_0001165101"/>
</dbReference>
<proteinExistence type="predicted"/>
<reference evidence="1 2" key="2">
    <citation type="submission" date="2018-11" db="EMBL/GenBank/DDBJ databases">
        <authorList>
            <consortium name="Pathogen Informatics"/>
        </authorList>
    </citation>
    <scope>NUCLEOTIDE SEQUENCE [LARGE SCALE GENOMIC DNA]</scope>
    <source>
        <strain evidence="1 2">MHpl1</strain>
    </source>
</reference>
<reference evidence="3" key="1">
    <citation type="submission" date="2017-02" db="UniProtKB">
        <authorList>
            <consortium name="WormBaseParasite"/>
        </authorList>
    </citation>
    <scope>IDENTIFICATION</scope>
</reference>
<dbReference type="Proteomes" id="UP000268014">
    <property type="component" value="Unassembled WGS sequence"/>
</dbReference>
<protein>
    <submittedName>
        <fullName evidence="3">PPM-type phosphatase domain-containing protein</fullName>
    </submittedName>
</protein>
<evidence type="ECO:0000313" key="2">
    <source>
        <dbReference type="Proteomes" id="UP000268014"/>
    </source>
</evidence>
<gene>
    <name evidence="1" type="ORF">HPLM_LOCUS11643</name>
</gene>
<sequence>MSMVVSGGRLVATCGDRSVRVSRNIPEYHGQAILNLKDGSGDALRRHMHEQIEEAKVISKSIVRKQ</sequence>
<evidence type="ECO:0000313" key="1">
    <source>
        <dbReference type="EMBL" id="VDO43404.1"/>
    </source>
</evidence>
<evidence type="ECO:0000313" key="3">
    <source>
        <dbReference type="WBParaSite" id="HPLM_0001165101-mRNA-1"/>
    </source>
</evidence>
<dbReference type="STRING" id="6290.A0A0N4WKN4"/>
<accession>A0A0N4WKN4</accession>
<organism evidence="3">
    <name type="scientific">Haemonchus placei</name>
    <name type="common">Barber's pole worm</name>
    <dbReference type="NCBI Taxonomy" id="6290"/>
    <lineage>
        <taxon>Eukaryota</taxon>
        <taxon>Metazoa</taxon>
        <taxon>Ecdysozoa</taxon>
        <taxon>Nematoda</taxon>
        <taxon>Chromadorea</taxon>
        <taxon>Rhabditida</taxon>
        <taxon>Rhabditina</taxon>
        <taxon>Rhabditomorpha</taxon>
        <taxon>Strongyloidea</taxon>
        <taxon>Trichostrongylidae</taxon>
        <taxon>Haemonchus</taxon>
    </lineage>
</organism>
<name>A0A0N4WKN4_HAEPC</name>
<keyword evidence="2" id="KW-1185">Reference proteome</keyword>
<dbReference type="EMBL" id="UZAF01017622">
    <property type="protein sequence ID" value="VDO43404.1"/>
    <property type="molecule type" value="Genomic_DNA"/>
</dbReference>